<dbReference type="EMBL" id="JAAXLA010000001">
    <property type="protein sequence ID" value="NMH95747.1"/>
    <property type="molecule type" value="Genomic_DNA"/>
</dbReference>
<keyword evidence="2" id="KW-1185">Reference proteome</keyword>
<proteinExistence type="predicted"/>
<accession>A0ABX1S4C2</accession>
<organism evidence="1 2">
    <name type="scientific">Pseudonocardia acidicola</name>
    <dbReference type="NCBI Taxonomy" id="2724939"/>
    <lineage>
        <taxon>Bacteria</taxon>
        <taxon>Bacillati</taxon>
        <taxon>Actinomycetota</taxon>
        <taxon>Actinomycetes</taxon>
        <taxon>Pseudonocardiales</taxon>
        <taxon>Pseudonocardiaceae</taxon>
        <taxon>Pseudonocardia</taxon>
    </lineage>
</organism>
<protein>
    <submittedName>
        <fullName evidence="1">Uncharacterized protein</fullName>
    </submittedName>
</protein>
<evidence type="ECO:0000313" key="2">
    <source>
        <dbReference type="Proteomes" id="UP000820669"/>
    </source>
</evidence>
<comment type="caution">
    <text evidence="1">The sequence shown here is derived from an EMBL/GenBank/DDBJ whole genome shotgun (WGS) entry which is preliminary data.</text>
</comment>
<sequence>MVEGVDAHVGEGLGLSLPGTAVVVSGQRLGARVEHRGDRVEHRRVVEPALELPAGAVRIPGEV</sequence>
<reference evidence="1 2" key="1">
    <citation type="submission" date="2020-04" db="EMBL/GenBank/DDBJ databases">
        <authorList>
            <person name="Klaysubun C."/>
            <person name="Duangmal K."/>
            <person name="Lipun K."/>
        </authorList>
    </citation>
    <scope>NUCLEOTIDE SEQUENCE [LARGE SCALE GENOMIC DNA]</scope>
    <source>
        <strain evidence="1 2">K10HN5</strain>
    </source>
</reference>
<gene>
    <name evidence="1" type="ORF">HF526_00170</name>
</gene>
<dbReference type="Proteomes" id="UP000820669">
    <property type="component" value="Unassembled WGS sequence"/>
</dbReference>
<evidence type="ECO:0000313" key="1">
    <source>
        <dbReference type="EMBL" id="NMH95747.1"/>
    </source>
</evidence>
<name>A0ABX1S4C2_9PSEU</name>